<dbReference type="EMBL" id="SZWE01000001">
    <property type="protein sequence ID" value="MRU15816.1"/>
    <property type="molecule type" value="Genomic_DNA"/>
</dbReference>
<dbReference type="InterPro" id="IPR016541">
    <property type="entry name" value="UCP008505"/>
</dbReference>
<dbReference type="RefSeq" id="WP_154151397.1">
    <property type="nucleotide sequence ID" value="NZ_SZWE01000001.1"/>
</dbReference>
<accession>A0A844CXG7</accession>
<proteinExistence type="predicted"/>
<dbReference type="OrthoDB" id="338425at2"/>
<sequence length="164" mass="18897">MYLIDANVLITAKNLYYPLDRIPQFWEWLIDMGEAGNIKMPREIHDEICERDNPLGDWARDDHTKEALLLLEDPDPALVQRVVQHGYEGDHPDFTDGQLENIGRDAFIVSYGLADTSRVIVTKEVSAPKKRMGNRKIPDACNDCGVNWCTDWDMYSALDFNLRR</sequence>
<dbReference type="Proteomes" id="UP000564704">
    <property type="component" value="Unassembled WGS sequence"/>
</dbReference>
<reference evidence="1 2" key="1">
    <citation type="submission" date="2019-05" db="EMBL/GenBank/DDBJ databases">
        <title>Roseovarius bejariae sp. nov., a moderately halophylic bacterium isolated from a saline soil in Rambla Salada (Murcia).</title>
        <authorList>
            <person name="Castro D.J."/>
            <person name="Gomez-Altuve A."/>
            <person name="Reina J.C."/>
            <person name="Rodriguez M."/>
            <person name="Sampedro I."/>
            <person name="Llamas I."/>
            <person name="Martinez-Checa F."/>
        </authorList>
    </citation>
    <scope>NUCLEOTIDE SEQUENCE [LARGE SCALE GENOMIC DNA]</scope>
    <source>
        <strain evidence="1 2">A21</strain>
    </source>
</reference>
<comment type="caution">
    <text evidence="1">The sequence shown here is derived from an EMBL/GenBank/DDBJ whole genome shotgun (WGS) entry which is preliminary data.</text>
</comment>
<keyword evidence="2" id="KW-1185">Reference proteome</keyword>
<protein>
    <submittedName>
        <fullName evidence="1">DUF4411 family protein</fullName>
    </submittedName>
</protein>
<evidence type="ECO:0000313" key="1">
    <source>
        <dbReference type="EMBL" id="MRU15816.1"/>
    </source>
</evidence>
<organism evidence="1 2">
    <name type="scientific">Roseovarius bejariae</name>
    <dbReference type="NCBI Taxonomy" id="2576383"/>
    <lineage>
        <taxon>Bacteria</taxon>
        <taxon>Pseudomonadati</taxon>
        <taxon>Pseudomonadota</taxon>
        <taxon>Alphaproteobacteria</taxon>
        <taxon>Rhodobacterales</taxon>
        <taxon>Roseobacteraceae</taxon>
        <taxon>Roseovarius</taxon>
    </lineage>
</organism>
<name>A0A844CXG7_9RHOB</name>
<gene>
    <name evidence="1" type="ORF">FDP25_10295</name>
</gene>
<dbReference type="Pfam" id="PF14367">
    <property type="entry name" value="DUF4411"/>
    <property type="match status" value="1"/>
</dbReference>
<evidence type="ECO:0000313" key="2">
    <source>
        <dbReference type="Proteomes" id="UP000564704"/>
    </source>
</evidence>
<dbReference type="AlphaFoldDB" id="A0A844CXG7"/>